<name>A0A1D3CYN8_9EIME</name>
<dbReference type="AlphaFoldDB" id="A0A1D3CYN8"/>
<dbReference type="InParanoid" id="A0A1D3CYN8"/>
<dbReference type="VEuPathDB" id="ToxoDB:cyc_07427"/>
<organism evidence="1 2">
    <name type="scientific">Cyclospora cayetanensis</name>
    <dbReference type="NCBI Taxonomy" id="88456"/>
    <lineage>
        <taxon>Eukaryota</taxon>
        <taxon>Sar</taxon>
        <taxon>Alveolata</taxon>
        <taxon>Apicomplexa</taxon>
        <taxon>Conoidasida</taxon>
        <taxon>Coccidia</taxon>
        <taxon>Eucoccidiorida</taxon>
        <taxon>Eimeriorina</taxon>
        <taxon>Eimeriidae</taxon>
        <taxon>Cyclospora</taxon>
    </lineage>
</organism>
<dbReference type="EMBL" id="JROU02001490">
    <property type="protein sequence ID" value="OEH76296.1"/>
    <property type="molecule type" value="Genomic_DNA"/>
</dbReference>
<evidence type="ECO:0000313" key="1">
    <source>
        <dbReference type="EMBL" id="OEH76296.1"/>
    </source>
</evidence>
<gene>
    <name evidence="1" type="ORF">cyc_07427</name>
</gene>
<comment type="caution">
    <text evidence="1">The sequence shown here is derived from an EMBL/GenBank/DDBJ whole genome shotgun (WGS) entry which is preliminary data.</text>
</comment>
<proteinExistence type="predicted"/>
<protein>
    <submittedName>
        <fullName evidence="1">Uncharacterized protein</fullName>
    </submittedName>
</protein>
<accession>A0A1D3CYN8</accession>
<evidence type="ECO:0000313" key="2">
    <source>
        <dbReference type="Proteomes" id="UP000095192"/>
    </source>
</evidence>
<keyword evidence="2" id="KW-1185">Reference proteome</keyword>
<sequence>MLKPRLHQRLLSSCIISVLTLVLYPTAYLTKRHQVEHSLARKKGFNSSHSLGPHLGSGPLDTSEHALELNTEHMTHGGFSRIPLEASLHDQVSNTIETGIKAHVITSPHSEPATVNQPRQAPLPLARQQPRLSHPPFSSPSSPCFVHDVPIAVQKTSDVTTAATQRSRVVSATPVGQSSAEAALPAVPLGSTLSPTFTQTGAPGSRRGGLVSVQQGAPAGSALGIAANGTFTADSAVARPLGVPQTTEVSQSFAPKYVGHYEVPKASTAPGDADYSAVGAALSVPQDVVQHNDVSTEDEDHTWIVMLVLSAVGALCLASGLMCVIACRGSEGSTETMKRVSSTLSSERNRQPRSFEHILYARDSDVRSKSMRSLTSLFSKSPRNTSTPFVPISNLQETVDAPVSTSLNR</sequence>
<reference evidence="1 2" key="1">
    <citation type="journal article" date="2016" name="BMC Genomics">
        <title>Comparative genomics reveals Cyclospora cayetanensis possesses coccidia-like metabolism and invasion components but unique surface antigens.</title>
        <authorList>
            <person name="Liu S."/>
            <person name="Wang L."/>
            <person name="Zheng H."/>
            <person name="Xu Z."/>
            <person name="Roellig D.M."/>
            <person name="Li N."/>
            <person name="Frace M.A."/>
            <person name="Tang K."/>
            <person name="Arrowood M.J."/>
            <person name="Moss D.M."/>
            <person name="Zhang L."/>
            <person name="Feng Y."/>
            <person name="Xiao L."/>
        </authorList>
    </citation>
    <scope>NUCLEOTIDE SEQUENCE [LARGE SCALE GENOMIC DNA]</scope>
    <source>
        <strain evidence="1 2">CHN_HEN01</strain>
    </source>
</reference>
<dbReference type="Proteomes" id="UP000095192">
    <property type="component" value="Unassembled WGS sequence"/>
</dbReference>